<dbReference type="STRING" id="930991.A0A0D0D4Z1"/>
<accession>A0A0D0D4Z1</accession>
<keyword evidence="2" id="KW-1185">Reference proteome</keyword>
<evidence type="ECO:0000313" key="2">
    <source>
        <dbReference type="Proteomes" id="UP000054538"/>
    </source>
</evidence>
<reference evidence="2" key="2">
    <citation type="submission" date="2015-01" db="EMBL/GenBank/DDBJ databases">
        <title>Evolutionary Origins and Diversification of the Mycorrhizal Mutualists.</title>
        <authorList>
            <consortium name="DOE Joint Genome Institute"/>
            <consortium name="Mycorrhizal Genomics Consortium"/>
            <person name="Kohler A."/>
            <person name="Kuo A."/>
            <person name="Nagy L.G."/>
            <person name="Floudas D."/>
            <person name="Copeland A."/>
            <person name="Barry K.W."/>
            <person name="Cichocki N."/>
            <person name="Veneault-Fourrey C."/>
            <person name="LaButti K."/>
            <person name="Lindquist E.A."/>
            <person name="Lipzen A."/>
            <person name="Lundell T."/>
            <person name="Morin E."/>
            <person name="Murat C."/>
            <person name="Riley R."/>
            <person name="Ohm R."/>
            <person name="Sun H."/>
            <person name="Tunlid A."/>
            <person name="Henrissat B."/>
            <person name="Grigoriev I.V."/>
            <person name="Hibbett D.S."/>
            <person name="Martin F."/>
        </authorList>
    </citation>
    <scope>NUCLEOTIDE SEQUENCE [LARGE SCALE GENOMIC DNA]</scope>
    <source>
        <strain evidence="2">Ve08.2h10</strain>
    </source>
</reference>
<proteinExistence type="predicted"/>
<evidence type="ECO:0000313" key="1">
    <source>
        <dbReference type="EMBL" id="KIK71895.1"/>
    </source>
</evidence>
<dbReference type="HOGENOM" id="CLU_157668_0_0_1"/>
<organism evidence="1 2">
    <name type="scientific">Paxillus rubicundulus Ve08.2h10</name>
    <dbReference type="NCBI Taxonomy" id="930991"/>
    <lineage>
        <taxon>Eukaryota</taxon>
        <taxon>Fungi</taxon>
        <taxon>Dikarya</taxon>
        <taxon>Basidiomycota</taxon>
        <taxon>Agaricomycotina</taxon>
        <taxon>Agaricomycetes</taxon>
        <taxon>Agaricomycetidae</taxon>
        <taxon>Boletales</taxon>
        <taxon>Paxilineae</taxon>
        <taxon>Paxillaceae</taxon>
        <taxon>Paxillus</taxon>
    </lineage>
</organism>
<reference evidence="1 2" key="1">
    <citation type="submission" date="2014-04" db="EMBL/GenBank/DDBJ databases">
        <authorList>
            <consortium name="DOE Joint Genome Institute"/>
            <person name="Kuo A."/>
            <person name="Kohler A."/>
            <person name="Jargeat P."/>
            <person name="Nagy L.G."/>
            <person name="Floudas D."/>
            <person name="Copeland A."/>
            <person name="Barry K.W."/>
            <person name="Cichocki N."/>
            <person name="Veneault-Fourrey C."/>
            <person name="LaButti K."/>
            <person name="Lindquist E.A."/>
            <person name="Lipzen A."/>
            <person name="Lundell T."/>
            <person name="Morin E."/>
            <person name="Murat C."/>
            <person name="Sun H."/>
            <person name="Tunlid A."/>
            <person name="Henrissat B."/>
            <person name="Grigoriev I.V."/>
            <person name="Hibbett D.S."/>
            <person name="Martin F."/>
            <person name="Nordberg H.P."/>
            <person name="Cantor M.N."/>
            <person name="Hua S.X."/>
        </authorList>
    </citation>
    <scope>NUCLEOTIDE SEQUENCE [LARGE SCALE GENOMIC DNA]</scope>
    <source>
        <strain evidence="1 2">Ve08.2h10</strain>
    </source>
</reference>
<sequence>VIMLVIFQLMFVWSHHHNCWPKFMTTFLHAQGILAKSLDLLHMFGLMMSHKWSVHSLNTNLTNALEKVHQQVHLKLFVISYDNMNIPFCSFLQ</sequence>
<dbReference type="InParanoid" id="A0A0D0D4Z1"/>
<dbReference type="EMBL" id="KN831502">
    <property type="protein sequence ID" value="KIK71895.1"/>
    <property type="molecule type" value="Genomic_DNA"/>
</dbReference>
<protein>
    <submittedName>
        <fullName evidence="1">Uncharacterized protein</fullName>
    </submittedName>
</protein>
<gene>
    <name evidence="1" type="ORF">PAXRUDRAFT_181648</name>
</gene>
<name>A0A0D0D4Z1_9AGAM</name>
<feature type="non-terminal residue" evidence="1">
    <location>
        <position position="1"/>
    </location>
</feature>
<dbReference type="Proteomes" id="UP000054538">
    <property type="component" value="Unassembled WGS sequence"/>
</dbReference>
<dbReference type="AlphaFoldDB" id="A0A0D0D4Z1"/>